<gene>
    <name evidence="1" type="ORF">F5148DRAFT_1179618</name>
</gene>
<accession>A0ACC0UFF3</accession>
<evidence type="ECO:0000313" key="2">
    <source>
        <dbReference type="Proteomes" id="UP001207468"/>
    </source>
</evidence>
<organism evidence="1 2">
    <name type="scientific">Russula earlei</name>
    <dbReference type="NCBI Taxonomy" id="71964"/>
    <lineage>
        <taxon>Eukaryota</taxon>
        <taxon>Fungi</taxon>
        <taxon>Dikarya</taxon>
        <taxon>Basidiomycota</taxon>
        <taxon>Agaricomycotina</taxon>
        <taxon>Agaricomycetes</taxon>
        <taxon>Russulales</taxon>
        <taxon>Russulaceae</taxon>
        <taxon>Russula</taxon>
    </lineage>
</organism>
<name>A0ACC0UFF3_9AGAM</name>
<proteinExistence type="predicted"/>
<dbReference type="Proteomes" id="UP001207468">
    <property type="component" value="Unassembled WGS sequence"/>
</dbReference>
<protein>
    <submittedName>
        <fullName evidence="1">Uncharacterized protein</fullName>
    </submittedName>
</protein>
<sequence>MNSGEVRACSRGEKENRNDVKKSNDKKKQRIPAGLALMHGFASASVGKSRLTIERPPNFGVFNKGRASGKVKVNESKRTKQRGFRSHIFSEDKFLSSRRAKSPVKCLLHSETSSSSDASNEPSTPVKAKKLTTAMTRNTPIKLRGTIGRSQCESEMNDGSTSPPVDGEGVKSTDMAKPKKSRSPARSASWVIEQDGCSLPSTTTDIAIACVKSKPGTALLDVRTAAWSRGLNEDLCNEKNPSLLKRHESPQAISTLQATAIVQGDASATHIEVDERGTIGPWESASQIAQSTLHPQEQRSAHSRYFALPYSGELKFIEPTIHLANNSFGQPADLDRGCSNKGEDMIIDRDLAGAGHHRGDLLTISSPANISPARKPSTLPEERISVLQTSSLDSVDRALLDIPVVNRSRSRIRRGLTKWHEFNATSELLFRHYGLDPMDSPSEVLRPSLDDHGDCEPANAGDSLEEPIALGNVQDGALSFRRGGFPKVLSLRVRWRPPHRTLRSIVEMKRVYSMKKTRDT</sequence>
<comment type="caution">
    <text evidence="1">The sequence shown here is derived from an EMBL/GenBank/DDBJ whole genome shotgun (WGS) entry which is preliminary data.</text>
</comment>
<keyword evidence="2" id="KW-1185">Reference proteome</keyword>
<reference evidence="1" key="1">
    <citation type="submission" date="2021-03" db="EMBL/GenBank/DDBJ databases">
        <title>Evolutionary priming and transition to the ectomycorrhizal habit in an iconic lineage of mushroom-forming fungi: is preadaptation a requirement?</title>
        <authorList>
            <consortium name="DOE Joint Genome Institute"/>
            <person name="Looney B.P."/>
            <person name="Miyauchi S."/>
            <person name="Morin E."/>
            <person name="Drula E."/>
            <person name="Courty P.E."/>
            <person name="Chicoki N."/>
            <person name="Fauchery L."/>
            <person name="Kohler A."/>
            <person name="Kuo A."/>
            <person name="LaButti K."/>
            <person name="Pangilinan J."/>
            <person name="Lipzen A."/>
            <person name="Riley R."/>
            <person name="Andreopoulos W."/>
            <person name="He G."/>
            <person name="Johnson J."/>
            <person name="Barry K.W."/>
            <person name="Grigoriev I.V."/>
            <person name="Nagy L."/>
            <person name="Hibbett D."/>
            <person name="Henrissat B."/>
            <person name="Matheny P.B."/>
            <person name="Labbe J."/>
            <person name="Martin A.F."/>
        </authorList>
    </citation>
    <scope>NUCLEOTIDE SEQUENCE</scope>
    <source>
        <strain evidence="1">BPL698</strain>
    </source>
</reference>
<evidence type="ECO:0000313" key="1">
    <source>
        <dbReference type="EMBL" id="KAI9510469.1"/>
    </source>
</evidence>
<dbReference type="EMBL" id="JAGFNK010000042">
    <property type="protein sequence ID" value="KAI9510469.1"/>
    <property type="molecule type" value="Genomic_DNA"/>
</dbReference>